<dbReference type="InterPro" id="IPR050523">
    <property type="entry name" value="AKR_Detox_Biosynth"/>
</dbReference>
<proteinExistence type="predicted"/>
<name>M1MXN5_9CORY</name>
<evidence type="ECO:0000313" key="3">
    <source>
        <dbReference type="Proteomes" id="UP000011723"/>
    </source>
</evidence>
<dbReference type="Proteomes" id="UP000011723">
    <property type="component" value="Chromosome"/>
</dbReference>
<dbReference type="AlphaFoldDB" id="M1MXN5"/>
<protein>
    <submittedName>
        <fullName evidence="2">Oxidoreductase</fullName>
    </submittedName>
</protein>
<dbReference type="InterPro" id="IPR023210">
    <property type="entry name" value="NADP_OxRdtase_dom"/>
</dbReference>
<dbReference type="HOGENOM" id="CLU_023205_2_0_11"/>
<dbReference type="Pfam" id="PF00248">
    <property type="entry name" value="Aldo_ket_red"/>
    <property type="match status" value="1"/>
</dbReference>
<dbReference type="PATRIC" id="fig|1121362.3.peg.1499"/>
<dbReference type="KEGG" id="chn:A605_07435"/>
<dbReference type="STRING" id="1121362.A605_07435"/>
<accession>M1MXN5</accession>
<feature type="domain" description="NADP-dependent oxidoreductase" evidence="1">
    <location>
        <begin position="11"/>
        <end position="297"/>
    </location>
</feature>
<dbReference type="PANTHER" id="PTHR43364:SF18">
    <property type="entry name" value="OXIDOREDUCTASE"/>
    <property type="match status" value="1"/>
</dbReference>
<dbReference type="InterPro" id="IPR036812">
    <property type="entry name" value="NAD(P)_OxRdtase_dom_sf"/>
</dbReference>
<evidence type="ECO:0000313" key="2">
    <source>
        <dbReference type="EMBL" id="AGF72489.1"/>
    </source>
</evidence>
<evidence type="ECO:0000259" key="1">
    <source>
        <dbReference type="Pfam" id="PF00248"/>
    </source>
</evidence>
<keyword evidence="3" id="KW-1185">Reference proteome</keyword>
<dbReference type="eggNOG" id="COG0667">
    <property type="taxonomic scope" value="Bacteria"/>
</dbReference>
<sequence length="301" mass="31182">MVGVSGLRVSEIGLGTNTWGGATGAAEATTMLARFVDAGGSLVDCSPAYAGGRAERILGQVLSGGVDRSELVISSASGVSPHSPIGSRVDCSRRRLMMQLDATLAELGTDHLDLWSVGYWDEKTPPAEVAETLDWAVRTGRTRYVGLRGYAAWQLAVTSAAAPSTRPVVATQNEYSLLVREVEEELLPAARHLGVGVLAAAPLAQGVLTGRYRSGLPTGARTEAHTYLGTKAHTVVEALSTAADGLGLSPASVALAWTRDRAGVSSAVVGASTADQLAELLSVSHVTLPRAIGKALDDVSR</sequence>
<dbReference type="EMBL" id="CP003697">
    <property type="protein sequence ID" value="AGF72489.1"/>
    <property type="molecule type" value="Genomic_DNA"/>
</dbReference>
<reference evidence="2 3" key="1">
    <citation type="journal article" date="2012" name="Stand. Genomic Sci.">
        <title>Genome sequence of the halotolerant bacterium Corynebacterium halotolerans type strain YIM 70093(T) (= DSM 44683(T)).</title>
        <authorList>
            <person name="Ruckert C."/>
            <person name="Albersmeier A."/>
            <person name="Al-Dilaimi A."/>
            <person name="Niehaus K."/>
            <person name="Szczepanowski R."/>
            <person name="Kalinowski J."/>
        </authorList>
    </citation>
    <scope>NUCLEOTIDE SEQUENCE [LARGE SCALE GENOMIC DNA]</scope>
    <source>
        <strain evidence="2">YIM 70093</strain>
    </source>
</reference>
<dbReference type="SUPFAM" id="SSF51430">
    <property type="entry name" value="NAD(P)-linked oxidoreductase"/>
    <property type="match status" value="1"/>
</dbReference>
<dbReference type="PANTHER" id="PTHR43364">
    <property type="entry name" value="NADH-SPECIFIC METHYLGLYOXAL REDUCTASE-RELATED"/>
    <property type="match status" value="1"/>
</dbReference>
<gene>
    <name evidence="2" type="ORF">A605_07435</name>
</gene>
<dbReference type="Gene3D" id="3.20.20.100">
    <property type="entry name" value="NADP-dependent oxidoreductase domain"/>
    <property type="match status" value="1"/>
</dbReference>
<organism evidence="2 3">
    <name type="scientific">Corynebacterium halotolerans YIM 70093 = DSM 44683</name>
    <dbReference type="NCBI Taxonomy" id="1121362"/>
    <lineage>
        <taxon>Bacteria</taxon>
        <taxon>Bacillati</taxon>
        <taxon>Actinomycetota</taxon>
        <taxon>Actinomycetes</taxon>
        <taxon>Mycobacteriales</taxon>
        <taxon>Corynebacteriaceae</taxon>
        <taxon>Corynebacterium</taxon>
    </lineage>
</organism>
<dbReference type="GO" id="GO:0005829">
    <property type="term" value="C:cytosol"/>
    <property type="evidence" value="ECO:0007669"/>
    <property type="project" value="TreeGrafter"/>
</dbReference>